<dbReference type="RefSeq" id="WP_071060371.1">
    <property type="nucleotide sequence ID" value="NZ_MAXA01000058.1"/>
</dbReference>
<protein>
    <submittedName>
        <fullName evidence="1">HEXXH motif domain-containing protein</fullName>
    </submittedName>
</protein>
<gene>
    <name evidence="1" type="ORF">BBK14_11830</name>
</gene>
<evidence type="ECO:0000313" key="1">
    <source>
        <dbReference type="EMBL" id="OHV40928.1"/>
    </source>
</evidence>
<evidence type="ECO:0000313" key="2">
    <source>
        <dbReference type="Proteomes" id="UP000179769"/>
    </source>
</evidence>
<dbReference type="Proteomes" id="UP000179769">
    <property type="component" value="Unassembled WGS sequence"/>
</dbReference>
<comment type="caution">
    <text evidence="1">The sequence shown here is derived from an EMBL/GenBank/DDBJ whole genome shotgun (WGS) entry which is preliminary data.</text>
</comment>
<dbReference type="EMBL" id="MAXA01000058">
    <property type="protein sequence ID" value="OHV40928.1"/>
    <property type="molecule type" value="Genomic_DNA"/>
</dbReference>
<sequence length="613" mass="66834">MTIDFHRLALADFDDLAAGGGRAGLVLALRRTQLSKRLLALHAVMTDATERASEAAVASGLTNAYQVIAAAQRQAPGEIEAILLSPGLGLWAMHCLRRLHGKASPSTPLEEDLGILGTFAVTAALRASLHATVTVPLREGNLLIPAVGRGQVGLTGWATVHIEGTCLRLTTGDAGNAESETIILEPLIDTAATPPSRARSQDGRWRTVPELVSVTNGRRIALLLDDVDPARRLLDLPMAPDTATEDVDVWQQRLDDGWRILDDYDPLVAEAVAAGLATIFPLASSPWAEELSASSGEAFGAVALTLPRDGLSFAAALVHEFQHTKLSALLDLVALLEPADERLFYAPWRRDPRPLPGLLQGAYAYLGLTGFWDHRRLAENGDEFAHFEFARWRDEVWRVLSTLRLSGAMTSLGLRFLDGMKTTMWSYRQKPVPDVPRRLARQACDDTRIAWRLRNTEPAPAQITRLARAWIEGSPPPVTRIPTRVLPGNRGLVTSSRLLLTHLRLLDPKRFEAARQGVPDVLDAAVSVADQALAFGDVRAAARTYKEELGHEPDRLDSWAGLALCRGQQLSPGSRTLAARPEVVHQLHRRIEELAGIRADPDVLASWLPEPAS</sequence>
<organism evidence="1 2">
    <name type="scientific">Parafrankia soli</name>
    <dbReference type="NCBI Taxonomy" id="2599596"/>
    <lineage>
        <taxon>Bacteria</taxon>
        <taxon>Bacillati</taxon>
        <taxon>Actinomycetota</taxon>
        <taxon>Actinomycetes</taxon>
        <taxon>Frankiales</taxon>
        <taxon>Frankiaceae</taxon>
        <taxon>Parafrankia</taxon>
    </lineage>
</organism>
<dbReference type="AlphaFoldDB" id="A0A1S1R1U4"/>
<dbReference type="OrthoDB" id="796761at2"/>
<dbReference type="InterPro" id="IPR026337">
    <property type="entry name" value="AKG_HExxH"/>
</dbReference>
<keyword evidence="2" id="KW-1185">Reference proteome</keyword>
<reference evidence="2" key="1">
    <citation type="submission" date="2016-07" db="EMBL/GenBank/DDBJ databases">
        <title>Frankia sp. NRRL B-16219 Genome sequencing.</title>
        <authorList>
            <person name="Ghodhbane-Gtari F."/>
            <person name="Swanson E."/>
            <person name="Gueddou A."/>
            <person name="Louati M."/>
            <person name="Nouioui I."/>
            <person name="Hezbri K."/>
            <person name="Abebe-Akele F."/>
            <person name="Simpson S."/>
            <person name="Morris K."/>
            <person name="Thomas K."/>
            <person name="Gtari M."/>
            <person name="Tisa L.S."/>
        </authorList>
    </citation>
    <scope>NUCLEOTIDE SEQUENCE [LARGE SCALE GENOMIC DNA]</scope>
    <source>
        <strain evidence="2">NRRL B-16219</strain>
    </source>
</reference>
<accession>A0A1S1R1U4</accession>
<dbReference type="NCBIfam" id="TIGR04267">
    <property type="entry name" value="mod_HExxH"/>
    <property type="match status" value="1"/>
</dbReference>
<name>A0A1S1R1U4_9ACTN</name>
<proteinExistence type="predicted"/>